<dbReference type="InterPro" id="IPR053347">
    <property type="entry name" value="Axonemal_MT_stabilizer"/>
</dbReference>
<dbReference type="OrthoDB" id="382863at2759"/>
<organism evidence="1 2">
    <name type="scientific">Diabrotica balteata</name>
    <name type="common">Banded cucumber beetle</name>
    <dbReference type="NCBI Taxonomy" id="107213"/>
    <lineage>
        <taxon>Eukaryota</taxon>
        <taxon>Metazoa</taxon>
        <taxon>Ecdysozoa</taxon>
        <taxon>Arthropoda</taxon>
        <taxon>Hexapoda</taxon>
        <taxon>Insecta</taxon>
        <taxon>Pterygota</taxon>
        <taxon>Neoptera</taxon>
        <taxon>Endopterygota</taxon>
        <taxon>Coleoptera</taxon>
        <taxon>Polyphaga</taxon>
        <taxon>Cucujiformia</taxon>
        <taxon>Chrysomeloidea</taxon>
        <taxon>Chrysomelidae</taxon>
        <taxon>Galerucinae</taxon>
        <taxon>Diabroticina</taxon>
        <taxon>Diabroticites</taxon>
        <taxon>Diabrotica</taxon>
    </lineage>
</organism>
<reference evidence="1" key="1">
    <citation type="submission" date="2022-01" db="EMBL/GenBank/DDBJ databases">
        <authorList>
            <person name="King R."/>
        </authorList>
    </citation>
    <scope>NUCLEOTIDE SEQUENCE</scope>
</reference>
<evidence type="ECO:0000313" key="1">
    <source>
        <dbReference type="EMBL" id="CAG9829103.1"/>
    </source>
</evidence>
<dbReference type="Proteomes" id="UP001153709">
    <property type="component" value="Chromosome 2"/>
</dbReference>
<sequence>MYVPRQCTQNTQGHIDYGIPLIAKTADYRTSYTRGHSFIPSVPQEFDCRVHTKINPELLATDILIKNDVLSTSKRDFSIKFKENDVLANYPRATVNQEVQYIRTLQEALTKNTPPSVPPKISEMKENYQGIPYRMNIREVIPPAISGICEITGIAKPVQRAIPPNEVGAWKYLDIYMTNNKLQLIPYNEEQIAQARSDLPTFYNTSGVYKKSEKKLPMPATGNKSVYDKTVFKYQFPIRNLHKGQKRVPHSGMQSEYQGRYIYQTYSDMYPYTADSGQICHNPNSDAGPWQNLCPPGMYTTDYSHIGSGWPIRAVVNAGEKRELRYCPQKC</sequence>
<protein>
    <submittedName>
        <fullName evidence="1">Uncharacterized protein</fullName>
    </submittedName>
</protein>
<evidence type="ECO:0000313" key="2">
    <source>
        <dbReference type="Proteomes" id="UP001153709"/>
    </source>
</evidence>
<keyword evidence="2" id="KW-1185">Reference proteome</keyword>
<proteinExistence type="predicted"/>
<dbReference type="PANTHER" id="PTHR37404:SF1">
    <property type="entry name" value="HCG1796489"/>
    <property type="match status" value="1"/>
</dbReference>
<name>A0A9N9X8H5_DIABA</name>
<dbReference type="EMBL" id="OU898277">
    <property type="protein sequence ID" value="CAG9829103.1"/>
    <property type="molecule type" value="Genomic_DNA"/>
</dbReference>
<dbReference type="AlphaFoldDB" id="A0A9N9X8H5"/>
<accession>A0A9N9X8H5</accession>
<dbReference type="PANTHER" id="PTHR37404">
    <property type="entry name" value="HCG1796489"/>
    <property type="match status" value="1"/>
</dbReference>
<gene>
    <name evidence="1" type="ORF">DIABBA_LOCUS2958</name>
</gene>